<dbReference type="EMBL" id="JAOA01000003">
    <property type="protein sequence ID" value="EUA18728.1"/>
    <property type="molecule type" value="Genomic_DNA"/>
</dbReference>
<organism evidence="1 2">
    <name type="scientific">Mycobacterium kansasii 662</name>
    <dbReference type="NCBI Taxonomy" id="1299326"/>
    <lineage>
        <taxon>Bacteria</taxon>
        <taxon>Bacillati</taxon>
        <taxon>Actinomycetota</taxon>
        <taxon>Actinomycetes</taxon>
        <taxon>Mycobacteriales</taxon>
        <taxon>Mycobacteriaceae</taxon>
        <taxon>Mycobacterium</taxon>
    </lineage>
</organism>
<protein>
    <submittedName>
        <fullName evidence="1">Uncharacterized protein</fullName>
    </submittedName>
</protein>
<dbReference type="AlphaFoldDB" id="X7ZJ51"/>
<proteinExistence type="predicted"/>
<gene>
    <name evidence="1" type="ORF">I545_2677</name>
</gene>
<evidence type="ECO:0000313" key="2">
    <source>
        <dbReference type="Proteomes" id="UP000020561"/>
    </source>
</evidence>
<reference evidence="1 2" key="1">
    <citation type="submission" date="2013-12" db="EMBL/GenBank/DDBJ databases">
        <authorList>
            <person name="Brown-Elliot B."/>
            <person name="Wallace R."/>
            <person name="Lenaerts A."/>
            <person name="Ordway D."/>
            <person name="DeGroote M.A."/>
            <person name="Parker T."/>
            <person name="Sizemore C."/>
            <person name="Tallon L.J."/>
            <person name="Sadzewicz L.K."/>
            <person name="Sengamalay N."/>
            <person name="Fraser C.M."/>
            <person name="Hine E."/>
            <person name="Shefchek K.A."/>
            <person name="Das S.P."/>
            <person name="Tettelin H."/>
        </authorList>
    </citation>
    <scope>NUCLEOTIDE SEQUENCE [LARGE SCALE GENOMIC DNA]</scope>
    <source>
        <strain evidence="1 2">662</strain>
    </source>
</reference>
<name>X7ZJ51_MYCKA</name>
<comment type="caution">
    <text evidence="1">The sequence shown here is derived from an EMBL/GenBank/DDBJ whole genome shotgun (WGS) entry which is preliminary data.</text>
</comment>
<sequence>MYLHRESGCAIACAGTSWIDSCGVETDTSAEKFEWASR</sequence>
<dbReference type="Proteomes" id="UP000020561">
    <property type="component" value="Unassembled WGS sequence"/>
</dbReference>
<dbReference type="PATRIC" id="fig|1299326.3.peg.2566"/>
<evidence type="ECO:0000313" key="1">
    <source>
        <dbReference type="EMBL" id="EUA18728.1"/>
    </source>
</evidence>
<accession>X7ZJ51</accession>